<dbReference type="InterPro" id="IPR051791">
    <property type="entry name" value="Pra-immunoreactive"/>
</dbReference>
<keyword evidence="5 6" id="KW-0472">Membrane</keyword>
<evidence type="ECO:0000259" key="7">
    <source>
        <dbReference type="Pfam" id="PF06271"/>
    </source>
</evidence>
<evidence type="ECO:0000256" key="3">
    <source>
        <dbReference type="ARBA" id="ARBA00022692"/>
    </source>
</evidence>
<reference evidence="9" key="1">
    <citation type="journal article" date="2019" name="Int. J. Syst. Evol. Microbiol.">
        <title>The Global Catalogue of Microorganisms (GCM) 10K type strain sequencing project: providing services to taxonomists for standard genome sequencing and annotation.</title>
        <authorList>
            <consortium name="The Broad Institute Genomics Platform"/>
            <consortium name="The Broad Institute Genome Sequencing Center for Infectious Disease"/>
            <person name="Wu L."/>
            <person name="Ma J."/>
        </authorList>
    </citation>
    <scope>NUCLEOTIDE SEQUENCE [LARGE SCALE GENOMIC DNA]</scope>
    <source>
        <strain evidence="9">CCUG 55491</strain>
    </source>
</reference>
<dbReference type="InterPro" id="IPR010432">
    <property type="entry name" value="RDD"/>
</dbReference>
<evidence type="ECO:0000256" key="6">
    <source>
        <dbReference type="SAM" id="Phobius"/>
    </source>
</evidence>
<keyword evidence="2" id="KW-1003">Cell membrane</keyword>
<gene>
    <name evidence="8" type="ORF">ACFQZQ_07300</name>
</gene>
<evidence type="ECO:0000313" key="8">
    <source>
        <dbReference type="EMBL" id="MFD0739084.1"/>
    </source>
</evidence>
<evidence type="ECO:0000256" key="2">
    <source>
        <dbReference type="ARBA" id="ARBA00022475"/>
    </source>
</evidence>
<evidence type="ECO:0000256" key="1">
    <source>
        <dbReference type="ARBA" id="ARBA00004651"/>
    </source>
</evidence>
<name>A0ABW2YNL5_9GAMM</name>
<dbReference type="Pfam" id="PF06271">
    <property type="entry name" value="RDD"/>
    <property type="match status" value="1"/>
</dbReference>
<dbReference type="RefSeq" id="WP_386812097.1">
    <property type="nucleotide sequence ID" value="NZ_JBHTIH010000003.1"/>
</dbReference>
<feature type="transmembrane region" description="Helical" evidence="6">
    <location>
        <begin position="58"/>
        <end position="78"/>
    </location>
</feature>
<keyword evidence="3 6" id="KW-0812">Transmembrane</keyword>
<proteinExistence type="predicted"/>
<sequence length="153" mass="17208">MASNDTHIDASNPPAALIGWRLLALFYDLWPAAALWMAVAAAFLVAHHNQPLAPFSALQWLLWALCWALTGAYATLSWRRGGQTLGMRPWRLRVVGIDGAAPTWRALGLRYVFGSASLLLGGLGFWWAWLDRERLTWHDRVSGTRMRREPKQG</sequence>
<feature type="transmembrane region" description="Helical" evidence="6">
    <location>
        <begin position="29"/>
        <end position="46"/>
    </location>
</feature>
<keyword evidence="4 6" id="KW-1133">Transmembrane helix</keyword>
<dbReference type="PANTHER" id="PTHR36115">
    <property type="entry name" value="PROLINE-RICH ANTIGEN HOMOLOG-RELATED"/>
    <property type="match status" value="1"/>
</dbReference>
<comment type="subcellular location">
    <subcellularLocation>
        <location evidence="1">Cell membrane</location>
        <topology evidence="1">Multi-pass membrane protein</topology>
    </subcellularLocation>
</comment>
<feature type="domain" description="RDD" evidence="7">
    <location>
        <begin position="16"/>
        <end position="143"/>
    </location>
</feature>
<organism evidence="8 9">
    <name type="scientific">Lysobacter koreensis</name>
    <dbReference type="NCBI Taxonomy" id="266122"/>
    <lineage>
        <taxon>Bacteria</taxon>
        <taxon>Pseudomonadati</taxon>
        <taxon>Pseudomonadota</taxon>
        <taxon>Gammaproteobacteria</taxon>
        <taxon>Lysobacterales</taxon>
        <taxon>Lysobacteraceae</taxon>
        <taxon>Lysobacter</taxon>
    </lineage>
</organism>
<evidence type="ECO:0000313" key="9">
    <source>
        <dbReference type="Proteomes" id="UP001597090"/>
    </source>
</evidence>
<dbReference type="Proteomes" id="UP001597090">
    <property type="component" value="Unassembled WGS sequence"/>
</dbReference>
<protein>
    <submittedName>
        <fullName evidence="8">RDD family protein</fullName>
    </submittedName>
</protein>
<dbReference type="EMBL" id="JBHTIH010000003">
    <property type="protein sequence ID" value="MFD0739084.1"/>
    <property type="molecule type" value="Genomic_DNA"/>
</dbReference>
<feature type="transmembrane region" description="Helical" evidence="6">
    <location>
        <begin position="111"/>
        <end position="130"/>
    </location>
</feature>
<keyword evidence="9" id="KW-1185">Reference proteome</keyword>
<evidence type="ECO:0000256" key="4">
    <source>
        <dbReference type="ARBA" id="ARBA00022989"/>
    </source>
</evidence>
<accession>A0ABW2YNL5</accession>
<evidence type="ECO:0000256" key="5">
    <source>
        <dbReference type="ARBA" id="ARBA00023136"/>
    </source>
</evidence>
<dbReference type="PANTHER" id="PTHR36115:SF10">
    <property type="entry name" value="RDD DOMAIN-CONTAINING PROTEIN"/>
    <property type="match status" value="1"/>
</dbReference>
<comment type="caution">
    <text evidence="8">The sequence shown here is derived from an EMBL/GenBank/DDBJ whole genome shotgun (WGS) entry which is preliminary data.</text>
</comment>